<dbReference type="EMBL" id="PUHW01000113">
    <property type="protein sequence ID" value="KAG0688922.1"/>
    <property type="molecule type" value="Genomic_DNA"/>
</dbReference>
<feature type="region of interest" description="Disordered" evidence="1">
    <location>
        <begin position="34"/>
        <end position="57"/>
    </location>
</feature>
<comment type="caution">
    <text evidence="2">The sequence shown here is derived from an EMBL/GenBank/DDBJ whole genome shotgun (WGS) entry which is preliminary data.</text>
</comment>
<evidence type="ECO:0000256" key="1">
    <source>
        <dbReference type="SAM" id="MobiDB-lite"/>
    </source>
</evidence>
<sequence length="187" mass="21446">MPSFLNLDLYNCDESLAPRVVDPTRKNRFINDGIETLSDDDTDEERPHIHTEKEEEEVEYVSEVEQESEDDNNRVLAKLSLFYVEDILVLDPLFKGKQEDFEEFGGKQLLKTGKNGKNDKTMKSPKSSSNPKKNMNIKSRAKPKAQLVTVTYQSSSNLLMTLKLNKKKFSKVVNAKKPKKEGKRTTF</sequence>
<keyword evidence="3" id="KW-1185">Reference proteome</keyword>
<name>A0A9P7BE56_9ASCO</name>
<evidence type="ECO:0000313" key="3">
    <source>
        <dbReference type="Proteomes" id="UP000697127"/>
    </source>
</evidence>
<feature type="region of interest" description="Disordered" evidence="1">
    <location>
        <begin position="107"/>
        <end position="144"/>
    </location>
</feature>
<reference evidence="2" key="1">
    <citation type="submission" date="2020-11" db="EMBL/GenBank/DDBJ databases">
        <title>Kefir isolates.</title>
        <authorList>
            <person name="Marcisauskas S."/>
            <person name="Kim Y."/>
            <person name="Blasche S."/>
        </authorList>
    </citation>
    <scope>NUCLEOTIDE SEQUENCE</scope>
    <source>
        <strain evidence="2">Olga-1</strain>
    </source>
</reference>
<protein>
    <submittedName>
        <fullName evidence="2">Uncharacterized protein</fullName>
    </submittedName>
</protein>
<evidence type="ECO:0000313" key="2">
    <source>
        <dbReference type="EMBL" id="KAG0688922.1"/>
    </source>
</evidence>
<feature type="compositionally biased region" description="Low complexity" evidence="1">
    <location>
        <begin position="124"/>
        <end position="138"/>
    </location>
</feature>
<proteinExistence type="predicted"/>
<gene>
    <name evidence="2" type="ORF">C6P40_000361</name>
</gene>
<organism evidence="2 3">
    <name type="scientific">Pichia californica</name>
    <dbReference type="NCBI Taxonomy" id="460514"/>
    <lineage>
        <taxon>Eukaryota</taxon>
        <taxon>Fungi</taxon>
        <taxon>Dikarya</taxon>
        <taxon>Ascomycota</taxon>
        <taxon>Saccharomycotina</taxon>
        <taxon>Pichiomycetes</taxon>
        <taxon>Pichiales</taxon>
        <taxon>Pichiaceae</taxon>
        <taxon>Pichia</taxon>
    </lineage>
</organism>
<dbReference type="AlphaFoldDB" id="A0A9P7BE56"/>
<accession>A0A9P7BE56</accession>
<dbReference type="Proteomes" id="UP000697127">
    <property type="component" value="Unassembled WGS sequence"/>
</dbReference>